<sequence>MGPFIDFKVLNCKGGGSPQSPPISGMHLNTHSSVCFLSPTHKRGGKTFRESGSLFWCLAGG</sequence>
<evidence type="ECO:0000313" key="1">
    <source>
        <dbReference type="EMBL" id="JAH43876.1"/>
    </source>
</evidence>
<dbReference type="EMBL" id="GBXM01064701">
    <property type="protein sequence ID" value="JAH43876.1"/>
    <property type="molecule type" value="Transcribed_RNA"/>
</dbReference>
<dbReference type="AlphaFoldDB" id="A0A0E9SRE6"/>
<reference evidence="1" key="1">
    <citation type="submission" date="2014-11" db="EMBL/GenBank/DDBJ databases">
        <authorList>
            <person name="Amaro Gonzalez C."/>
        </authorList>
    </citation>
    <scope>NUCLEOTIDE SEQUENCE</scope>
</reference>
<name>A0A0E9SRE6_ANGAN</name>
<accession>A0A0E9SRE6</accession>
<proteinExistence type="predicted"/>
<reference evidence="1" key="2">
    <citation type="journal article" date="2015" name="Fish Shellfish Immunol.">
        <title>Early steps in the European eel (Anguilla anguilla)-Vibrio vulnificus interaction in the gills: Role of the RtxA13 toxin.</title>
        <authorList>
            <person name="Callol A."/>
            <person name="Pajuelo D."/>
            <person name="Ebbesson L."/>
            <person name="Teles M."/>
            <person name="MacKenzie S."/>
            <person name="Amaro C."/>
        </authorList>
    </citation>
    <scope>NUCLEOTIDE SEQUENCE</scope>
</reference>
<protein>
    <submittedName>
        <fullName evidence="1">Uncharacterized protein</fullName>
    </submittedName>
</protein>
<organism evidence="1">
    <name type="scientific">Anguilla anguilla</name>
    <name type="common">European freshwater eel</name>
    <name type="synonym">Muraena anguilla</name>
    <dbReference type="NCBI Taxonomy" id="7936"/>
    <lineage>
        <taxon>Eukaryota</taxon>
        <taxon>Metazoa</taxon>
        <taxon>Chordata</taxon>
        <taxon>Craniata</taxon>
        <taxon>Vertebrata</taxon>
        <taxon>Euteleostomi</taxon>
        <taxon>Actinopterygii</taxon>
        <taxon>Neopterygii</taxon>
        <taxon>Teleostei</taxon>
        <taxon>Anguilliformes</taxon>
        <taxon>Anguillidae</taxon>
        <taxon>Anguilla</taxon>
    </lineage>
</organism>